<sequence length="193" mass="21288">MVEGAWNPLYTRFQIPDRSKPPVATSGLFGPTHDLIDFAPGRLDPARVVGRKIEQLETSVGTYGMGGPGFFGLRLGDDWLVVTLWGAGEWISCCGRLVEDVFYVESGRPAPWIDQRVDWEGIEFRRAVIGRTITSIVVAKLSMRIELDNGFDFSIDEDPAARPATFSGVARSLAASEDLRDGVLLFPTAEIWV</sequence>
<protein>
    <submittedName>
        <fullName evidence="1">Uncharacterized protein</fullName>
    </submittedName>
</protein>
<dbReference type="Proteomes" id="UP000048984">
    <property type="component" value="Unassembled WGS sequence"/>
</dbReference>
<evidence type="ECO:0000313" key="2">
    <source>
        <dbReference type="Proteomes" id="UP000048984"/>
    </source>
</evidence>
<organism evidence="1 2">
    <name type="scientific">Prosthecodimorpha hirschii</name>
    <dbReference type="NCBI Taxonomy" id="665126"/>
    <lineage>
        <taxon>Bacteria</taxon>
        <taxon>Pseudomonadati</taxon>
        <taxon>Pseudomonadota</taxon>
        <taxon>Alphaproteobacteria</taxon>
        <taxon>Hyphomicrobiales</taxon>
        <taxon>Ancalomicrobiaceae</taxon>
        <taxon>Prosthecodimorpha</taxon>
    </lineage>
</organism>
<dbReference type="AlphaFoldDB" id="A0A0P6VPP8"/>
<proteinExistence type="predicted"/>
<accession>A0A0P6VPP8</accession>
<gene>
    <name evidence="1" type="ORF">ABB55_23165</name>
</gene>
<dbReference type="EMBL" id="LJYW01000001">
    <property type="protein sequence ID" value="KPL54768.1"/>
    <property type="molecule type" value="Genomic_DNA"/>
</dbReference>
<keyword evidence="2" id="KW-1185">Reference proteome</keyword>
<reference evidence="1 2" key="2">
    <citation type="submission" date="2015-10" db="EMBL/GenBank/DDBJ databases">
        <title>Draft Genome Sequence of Prosthecomicrobium hirschii ATCC 27832.</title>
        <authorList>
            <person name="Daniel J."/>
            <person name="Givan S.A."/>
            <person name="Brun Y.V."/>
            <person name="Brown P.J."/>
        </authorList>
    </citation>
    <scope>NUCLEOTIDE SEQUENCE [LARGE SCALE GENOMIC DNA]</scope>
    <source>
        <strain evidence="1 2">16</strain>
    </source>
</reference>
<reference evidence="1 2" key="1">
    <citation type="submission" date="2015-09" db="EMBL/GenBank/DDBJ databases">
        <authorList>
            <person name="Jackson K.R."/>
            <person name="Lunt B.L."/>
            <person name="Fisher J.N.B."/>
            <person name="Gardner A.V."/>
            <person name="Bailey M.E."/>
            <person name="Deus L.M."/>
            <person name="Earl A.S."/>
            <person name="Gibby P.D."/>
            <person name="Hartmann K.A."/>
            <person name="Liu J.E."/>
            <person name="Manci A.M."/>
            <person name="Nielsen D.A."/>
            <person name="Solomon M.B."/>
            <person name="Breakwell D.P."/>
            <person name="Burnett S.H."/>
            <person name="Grose J.H."/>
        </authorList>
    </citation>
    <scope>NUCLEOTIDE SEQUENCE [LARGE SCALE GENOMIC DNA]</scope>
    <source>
        <strain evidence="1 2">16</strain>
    </source>
</reference>
<comment type="caution">
    <text evidence="1">The sequence shown here is derived from an EMBL/GenBank/DDBJ whole genome shotgun (WGS) entry which is preliminary data.</text>
</comment>
<name>A0A0P6VPP8_9HYPH</name>
<evidence type="ECO:0000313" key="1">
    <source>
        <dbReference type="EMBL" id="KPL54768.1"/>
    </source>
</evidence>
<dbReference type="RefSeq" id="WP_054360934.1">
    <property type="nucleotide sequence ID" value="NZ_LJYW01000001.1"/>
</dbReference>